<dbReference type="InterPro" id="IPR036259">
    <property type="entry name" value="MFS_trans_sf"/>
</dbReference>
<feature type="transmembrane region" description="Helical" evidence="6">
    <location>
        <begin position="272"/>
        <end position="294"/>
    </location>
</feature>
<dbReference type="EMBL" id="QBKR01000009">
    <property type="protein sequence ID" value="PTX60258.1"/>
    <property type="molecule type" value="Genomic_DNA"/>
</dbReference>
<dbReference type="InterPro" id="IPR020846">
    <property type="entry name" value="MFS_dom"/>
</dbReference>
<keyword evidence="9" id="KW-1185">Reference proteome</keyword>
<keyword evidence="4 6" id="KW-1133">Transmembrane helix</keyword>
<evidence type="ECO:0000256" key="6">
    <source>
        <dbReference type="SAM" id="Phobius"/>
    </source>
</evidence>
<dbReference type="SUPFAM" id="SSF103473">
    <property type="entry name" value="MFS general substrate transporter"/>
    <property type="match status" value="1"/>
</dbReference>
<dbReference type="PROSITE" id="PS50850">
    <property type="entry name" value="MFS"/>
    <property type="match status" value="1"/>
</dbReference>
<gene>
    <name evidence="8" type="ORF">C8P63_10922</name>
</gene>
<feature type="transmembrane region" description="Helical" evidence="6">
    <location>
        <begin position="55"/>
        <end position="77"/>
    </location>
</feature>
<feature type="transmembrane region" description="Helical" evidence="6">
    <location>
        <begin position="306"/>
        <end position="324"/>
    </location>
</feature>
<name>A0A2T6BW03_9BACL</name>
<feature type="transmembrane region" description="Helical" evidence="6">
    <location>
        <begin position="364"/>
        <end position="383"/>
    </location>
</feature>
<feature type="transmembrane region" description="Helical" evidence="6">
    <location>
        <begin position="12"/>
        <end position="35"/>
    </location>
</feature>
<evidence type="ECO:0000259" key="7">
    <source>
        <dbReference type="PROSITE" id="PS50850"/>
    </source>
</evidence>
<evidence type="ECO:0000313" key="9">
    <source>
        <dbReference type="Proteomes" id="UP000244240"/>
    </source>
</evidence>
<evidence type="ECO:0000256" key="5">
    <source>
        <dbReference type="ARBA" id="ARBA00023136"/>
    </source>
</evidence>
<evidence type="ECO:0000313" key="8">
    <source>
        <dbReference type="EMBL" id="PTX60258.1"/>
    </source>
</evidence>
<dbReference type="RefSeq" id="WP_245920779.1">
    <property type="nucleotide sequence ID" value="NZ_QBKR01000009.1"/>
</dbReference>
<feature type="transmembrane region" description="Helical" evidence="6">
    <location>
        <begin position="240"/>
        <end position="260"/>
    </location>
</feature>
<keyword evidence="5 6" id="KW-0472">Membrane</keyword>
<dbReference type="GO" id="GO:0005886">
    <property type="term" value="C:plasma membrane"/>
    <property type="evidence" value="ECO:0007669"/>
    <property type="project" value="UniProtKB-SubCell"/>
</dbReference>
<dbReference type="PANTHER" id="PTHR11360">
    <property type="entry name" value="MONOCARBOXYLATE TRANSPORTER"/>
    <property type="match status" value="1"/>
</dbReference>
<keyword evidence="2" id="KW-0813">Transport</keyword>
<reference evidence="8 9" key="1">
    <citation type="submission" date="2018-04" db="EMBL/GenBank/DDBJ databases">
        <title>Genomic Encyclopedia of Archaeal and Bacterial Type Strains, Phase II (KMG-II): from individual species to whole genera.</title>
        <authorList>
            <person name="Goeker M."/>
        </authorList>
    </citation>
    <scope>NUCLEOTIDE SEQUENCE [LARGE SCALE GENOMIC DNA]</scope>
    <source>
        <strain evidence="8 9">DSM 45787</strain>
    </source>
</reference>
<comment type="caution">
    <text evidence="8">The sequence shown here is derived from an EMBL/GenBank/DDBJ whole genome shotgun (WGS) entry which is preliminary data.</text>
</comment>
<sequence length="422" mass="46243">MGTRLLHSPQRVIHTPIYYGWLMVLIGGLGVFFSAPGQTYSNSIFIDYYIRDFGWSRSLVSGIYSGATLIAGFLLMFIGRMVDRFGPRIMMTIVGALLALACFWNSFVFTPVMLFVGFLTVRLLGQGSMTLLPNTLVPQWFIRKRGRALSLMMIGGFAGATLAPIFNAWMIDHWGWPTAWRIWGILLLVVFVPLAAIFVRNRPEDVGLVPDQTGSNSQPDPSAALNETNWTLREAMQTHAFWLILLCVSFPALVNTGLTFHLTSIMEEQGLGVSTAALVLSLMAGIGFPMTFVGGIAVDRYPVNRVLAFVFLLQLSFLVLILNVHSVTTAVLFAVVWGACNGLGQIVLNAIWPQYFGRRHLGSIKGIVMAVTVVGSALGPLPYGMTYDWFGGYTEVILATMTCPIIGTAAAWASKAPEKDVI</sequence>
<feature type="domain" description="Major facilitator superfamily (MFS) profile" evidence="7">
    <location>
        <begin position="23"/>
        <end position="419"/>
    </location>
</feature>
<dbReference type="Proteomes" id="UP000244240">
    <property type="component" value="Unassembled WGS sequence"/>
</dbReference>
<comment type="subcellular location">
    <subcellularLocation>
        <location evidence="1">Cell membrane</location>
        <topology evidence="1">Multi-pass membrane protein</topology>
    </subcellularLocation>
</comment>
<feature type="transmembrane region" description="Helical" evidence="6">
    <location>
        <begin position="149"/>
        <end position="170"/>
    </location>
</feature>
<feature type="transmembrane region" description="Helical" evidence="6">
    <location>
        <begin position="182"/>
        <end position="199"/>
    </location>
</feature>
<evidence type="ECO:0000256" key="2">
    <source>
        <dbReference type="ARBA" id="ARBA00022448"/>
    </source>
</evidence>
<dbReference type="InterPro" id="IPR011701">
    <property type="entry name" value="MFS"/>
</dbReference>
<feature type="transmembrane region" description="Helical" evidence="6">
    <location>
        <begin position="330"/>
        <end position="352"/>
    </location>
</feature>
<accession>A0A2T6BW03</accession>
<dbReference type="Gene3D" id="1.20.1250.20">
    <property type="entry name" value="MFS general substrate transporter like domains"/>
    <property type="match status" value="1"/>
</dbReference>
<dbReference type="Pfam" id="PF07690">
    <property type="entry name" value="MFS_1"/>
    <property type="match status" value="1"/>
</dbReference>
<dbReference type="InterPro" id="IPR050327">
    <property type="entry name" value="Proton-linked_MCT"/>
</dbReference>
<organism evidence="8 9">
    <name type="scientific">Melghirimyces profundicolus</name>
    <dbReference type="NCBI Taxonomy" id="1242148"/>
    <lineage>
        <taxon>Bacteria</taxon>
        <taxon>Bacillati</taxon>
        <taxon>Bacillota</taxon>
        <taxon>Bacilli</taxon>
        <taxon>Bacillales</taxon>
        <taxon>Thermoactinomycetaceae</taxon>
        <taxon>Melghirimyces</taxon>
    </lineage>
</organism>
<dbReference type="AlphaFoldDB" id="A0A2T6BW03"/>
<proteinExistence type="predicted"/>
<dbReference type="PANTHER" id="PTHR11360:SF308">
    <property type="entry name" value="BLL3089 PROTEIN"/>
    <property type="match status" value="1"/>
</dbReference>
<dbReference type="GO" id="GO:0022857">
    <property type="term" value="F:transmembrane transporter activity"/>
    <property type="evidence" value="ECO:0007669"/>
    <property type="project" value="InterPro"/>
</dbReference>
<protein>
    <submittedName>
        <fullName evidence="8">Sugar phosphate permease</fullName>
    </submittedName>
</protein>
<evidence type="ECO:0000256" key="1">
    <source>
        <dbReference type="ARBA" id="ARBA00004651"/>
    </source>
</evidence>
<keyword evidence="3 6" id="KW-0812">Transmembrane</keyword>
<feature type="transmembrane region" description="Helical" evidence="6">
    <location>
        <begin position="389"/>
        <end position="413"/>
    </location>
</feature>
<dbReference type="CDD" id="cd17355">
    <property type="entry name" value="MFS_YcxA_like"/>
    <property type="match status" value="1"/>
</dbReference>
<evidence type="ECO:0000256" key="4">
    <source>
        <dbReference type="ARBA" id="ARBA00022989"/>
    </source>
</evidence>
<evidence type="ECO:0000256" key="3">
    <source>
        <dbReference type="ARBA" id="ARBA00022692"/>
    </source>
</evidence>